<feature type="region of interest" description="Disordered" evidence="4">
    <location>
        <begin position="112"/>
        <end position="307"/>
    </location>
</feature>
<feature type="compositionally biased region" description="Low complexity" evidence="4">
    <location>
        <begin position="116"/>
        <end position="130"/>
    </location>
</feature>
<evidence type="ECO:0000256" key="1">
    <source>
        <dbReference type="ARBA" id="ARBA00004123"/>
    </source>
</evidence>
<comment type="caution">
    <text evidence="5">The sequence shown here is derived from an EMBL/GenBank/DDBJ whole genome shotgun (WGS) entry which is preliminary data.</text>
</comment>
<accession>A0ABR1HEV5</accession>
<feature type="compositionally biased region" description="Low complexity" evidence="4">
    <location>
        <begin position="164"/>
        <end position="180"/>
    </location>
</feature>
<name>A0ABR1HEV5_9HYPO</name>
<feature type="compositionally biased region" description="Polar residues" evidence="4">
    <location>
        <begin position="135"/>
        <end position="146"/>
    </location>
</feature>
<dbReference type="InterPro" id="IPR012340">
    <property type="entry name" value="NA-bd_OB-fold"/>
</dbReference>
<dbReference type="CDD" id="cd04479">
    <property type="entry name" value="RPA3"/>
    <property type="match status" value="1"/>
</dbReference>
<feature type="compositionally biased region" description="Polar residues" evidence="4">
    <location>
        <begin position="190"/>
        <end position="207"/>
    </location>
</feature>
<evidence type="ECO:0000256" key="4">
    <source>
        <dbReference type="SAM" id="MobiDB-lite"/>
    </source>
</evidence>
<organism evidence="5 6">
    <name type="scientific">Neonectria magnoliae</name>
    <dbReference type="NCBI Taxonomy" id="2732573"/>
    <lineage>
        <taxon>Eukaryota</taxon>
        <taxon>Fungi</taxon>
        <taxon>Dikarya</taxon>
        <taxon>Ascomycota</taxon>
        <taxon>Pezizomycotina</taxon>
        <taxon>Sordariomycetes</taxon>
        <taxon>Hypocreomycetidae</taxon>
        <taxon>Hypocreales</taxon>
        <taxon>Nectriaceae</taxon>
        <taxon>Neonectria</taxon>
    </lineage>
</organism>
<protein>
    <recommendedName>
        <fullName evidence="7">Replication factor A protein 3</fullName>
    </recommendedName>
</protein>
<proteinExistence type="inferred from homology"/>
<evidence type="ECO:0000313" key="6">
    <source>
        <dbReference type="Proteomes" id="UP001498421"/>
    </source>
</evidence>
<sequence length="348" mass="37346">MAEQLCTPRITASYLDNFVGRVVMLVGKVTQLRGTQATLDSDGTVTVLLDPEAHLANGNSAQVIGKVNPDLSIKAWSSRDLGSSVGYGPYEPYNSQVAVVWSSPSAVQPIPSFPPSGQESLSNSWSSQSEYVMSRSGTPGWTSPTISPAREPQQPAAYSRPDSSRPSTAQSFSSFSTSSSDLIFTRDSPFGSSNTPQPFSFDSQSPAGFTLPSPPRDVQFSTSSADSSAASRTIPSAQPYSRWHPPSSQVFSVSEPSTMLSIHSPPLTQPQDNDHLDYPTPSPSARSTVRHTGSIPDNFVGDSGPFTPDPDDSELFDSVLDGIAHIHVTMAMDEAGRWRIRRTGDERS</sequence>
<gene>
    <name evidence="5" type="ORF">QQZ08_010741</name>
</gene>
<evidence type="ECO:0000256" key="2">
    <source>
        <dbReference type="ARBA" id="ARBA00009761"/>
    </source>
</evidence>
<dbReference type="Pfam" id="PF08661">
    <property type="entry name" value="Rep_fac-A_3"/>
    <property type="match status" value="1"/>
</dbReference>
<dbReference type="EMBL" id="JAZAVK010000145">
    <property type="protein sequence ID" value="KAK7419728.1"/>
    <property type="molecule type" value="Genomic_DNA"/>
</dbReference>
<comment type="subcellular location">
    <subcellularLocation>
        <location evidence="1">Nucleus</location>
    </subcellularLocation>
</comment>
<evidence type="ECO:0000256" key="3">
    <source>
        <dbReference type="ARBA" id="ARBA00023242"/>
    </source>
</evidence>
<dbReference type="Proteomes" id="UP001498421">
    <property type="component" value="Unassembled WGS sequence"/>
</dbReference>
<dbReference type="Gene3D" id="2.40.50.140">
    <property type="entry name" value="Nucleic acid-binding proteins"/>
    <property type="match status" value="1"/>
</dbReference>
<reference evidence="5 6" key="1">
    <citation type="journal article" date="2025" name="Microbiol. Resour. Announc.">
        <title>Draft genome sequences for Neonectria magnoliae and Neonectria punicea, canker pathogens of Liriodendron tulipifera and Acer saccharum in West Virginia.</title>
        <authorList>
            <person name="Petronek H.M."/>
            <person name="Kasson M.T."/>
            <person name="Metheny A.M."/>
            <person name="Stauder C.M."/>
            <person name="Lovett B."/>
            <person name="Lynch S.C."/>
            <person name="Garnas J.R."/>
            <person name="Kasson L.R."/>
            <person name="Stajich J.E."/>
        </authorList>
    </citation>
    <scope>NUCLEOTIDE SEQUENCE [LARGE SCALE GENOMIC DNA]</scope>
    <source>
        <strain evidence="5 6">NRRL 64651</strain>
    </source>
</reference>
<keyword evidence="6" id="KW-1185">Reference proteome</keyword>
<feature type="compositionally biased region" description="Low complexity" evidence="4">
    <location>
        <begin position="221"/>
        <end position="231"/>
    </location>
</feature>
<keyword evidence="3" id="KW-0539">Nucleus</keyword>
<comment type="similarity">
    <text evidence="2">Belongs to the replication factor A protein 3 family.</text>
</comment>
<evidence type="ECO:0000313" key="5">
    <source>
        <dbReference type="EMBL" id="KAK7419728.1"/>
    </source>
</evidence>
<evidence type="ECO:0008006" key="7">
    <source>
        <dbReference type="Google" id="ProtNLM"/>
    </source>
</evidence>
<dbReference type="InterPro" id="IPR013970">
    <property type="entry name" value="Rfa2"/>
</dbReference>
<dbReference type="SUPFAM" id="SSF50249">
    <property type="entry name" value="Nucleic acid-binding proteins"/>
    <property type="match status" value="1"/>
</dbReference>
<feature type="compositionally biased region" description="Polar residues" evidence="4">
    <location>
        <begin position="246"/>
        <end position="261"/>
    </location>
</feature>